<feature type="region of interest" description="Disordered" evidence="6">
    <location>
        <begin position="61"/>
        <end position="90"/>
    </location>
</feature>
<evidence type="ECO:0000256" key="1">
    <source>
        <dbReference type="ARBA" id="ARBA00004141"/>
    </source>
</evidence>
<accession>A0A8H7MDG6</accession>
<keyword evidence="4" id="KW-1133">Transmembrane helix</keyword>
<reference evidence="7" key="2">
    <citation type="submission" date="2020-09" db="EMBL/GenBank/DDBJ databases">
        <title>Reference genome assembly for Australian Ascochyta lentis isolate Al4.</title>
        <authorList>
            <person name="Lee R.C."/>
            <person name="Farfan-Caceres L.M."/>
            <person name="Debler J.W."/>
            <person name="Williams A.H."/>
            <person name="Henares B.M."/>
        </authorList>
    </citation>
    <scope>NUCLEOTIDE SEQUENCE</scope>
    <source>
        <strain evidence="7">Al4</strain>
    </source>
</reference>
<evidence type="ECO:0000256" key="3">
    <source>
        <dbReference type="ARBA" id="ARBA00022692"/>
    </source>
</evidence>
<dbReference type="PANTHER" id="PTHR11266">
    <property type="entry name" value="PEROXISOMAL MEMBRANE PROTEIN 2, PXMP2 MPV17"/>
    <property type="match status" value="1"/>
</dbReference>
<sequence>MQPILTDGLSFLCVFLGQSMFQKRTRLRGDAETTRWVGAGTIGIGPQHLRMEAKARPSFTRFPHPASKHLRDPDSTHTIHTPRHREAAQRSNSRLLAAHRTLGPKPQWTDGGSTGPTCSRSTAKMPEATRRLLYHLNTRWIYGKIPLLHTTVFLLQIMAVSLIARKYNSYYAQRPVLTTMITNAVLGGIADTVAQTLTAVRERANRKGGAGKDDFLAIEIHDLDRRNPWPEHDIIPDSKKLPPPFDFERTIRFMSYGFLMSPIQHRWFGFLSKTFPITKIGSAWIPALKRVAFDQFLFAPAGLAAFFTYMTIAEGGGKRAVQRKFQDVYVPALKANFLIWPTVQIINFRVMPIQFQIPFVSTVGIAWTAYLSLTNSAEEA</sequence>
<organism evidence="7 8">
    <name type="scientific">Ascochyta lentis</name>
    <dbReference type="NCBI Taxonomy" id="205686"/>
    <lineage>
        <taxon>Eukaryota</taxon>
        <taxon>Fungi</taxon>
        <taxon>Dikarya</taxon>
        <taxon>Ascomycota</taxon>
        <taxon>Pezizomycotina</taxon>
        <taxon>Dothideomycetes</taxon>
        <taxon>Pleosporomycetidae</taxon>
        <taxon>Pleosporales</taxon>
        <taxon>Pleosporineae</taxon>
        <taxon>Didymellaceae</taxon>
        <taxon>Ascochyta</taxon>
    </lineage>
</organism>
<dbReference type="EMBL" id="RZGK01000010">
    <property type="protein sequence ID" value="KAF9696261.1"/>
    <property type="molecule type" value="Genomic_DNA"/>
</dbReference>
<keyword evidence="8" id="KW-1185">Reference proteome</keyword>
<evidence type="ECO:0000256" key="6">
    <source>
        <dbReference type="SAM" id="MobiDB-lite"/>
    </source>
</evidence>
<keyword evidence="5" id="KW-0472">Membrane</keyword>
<dbReference type="AlphaFoldDB" id="A0A8H7MDG6"/>
<name>A0A8H7MDG6_9PLEO</name>
<dbReference type="GO" id="GO:0016020">
    <property type="term" value="C:membrane"/>
    <property type="evidence" value="ECO:0007669"/>
    <property type="project" value="UniProtKB-SubCell"/>
</dbReference>
<evidence type="ECO:0000256" key="5">
    <source>
        <dbReference type="ARBA" id="ARBA00023136"/>
    </source>
</evidence>
<dbReference type="OrthoDB" id="10267969at2759"/>
<evidence type="ECO:0000313" key="8">
    <source>
        <dbReference type="Proteomes" id="UP000651452"/>
    </source>
</evidence>
<reference evidence="7" key="1">
    <citation type="submission" date="2018-12" db="EMBL/GenBank/DDBJ databases">
        <authorList>
            <person name="Syme R.A."/>
            <person name="Farfan-Caceres L."/>
            <person name="Lichtenzveig J."/>
        </authorList>
    </citation>
    <scope>NUCLEOTIDE SEQUENCE</scope>
    <source>
        <strain evidence="7">Al4</strain>
    </source>
</reference>
<dbReference type="InterPro" id="IPR007248">
    <property type="entry name" value="Mpv17_PMP22"/>
</dbReference>
<dbReference type="PANTHER" id="PTHR11266:SF50">
    <property type="entry name" value="VACUOLAR MEMBRANE PROTEIN YOR292C"/>
    <property type="match status" value="1"/>
</dbReference>
<feature type="region of interest" description="Disordered" evidence="6">
    <location>
        <begin position="102"/>
        <end position="123"/>
    </location>
</feature>
<evidence type="ECO:0000256" key="4">
    <source>
        <dbReference type="ARBA" id="ARBA00022989"/>
    </source>
</evidence>
<gene>
    <name evidence="7" type="ORF">EKO04_005787</name>
</gene>
<evidence type="ECO:0000256" key="2">
    <source>
        <dbReference type="ARBA" id="ARBA00006824"/>
    </source>
</evidence>
<comment type="similarity">
    <text evidence="2">Belongs to the peroxisomal membrane protein PXMP2/4 family.</text>
</comment>
<dbReference type="GO" id="GO:0005739">
    <property type="term" value="C:mitochondrion"/>
    <property type="evidence" value="ECO:0007669"/>
    <property type="project" value="TreeGrafter"/>
</dbReference>
<comment type="subcellular location">
    <subcellularLocation>
        <location evidence="1">Membrane</location>
        <topology evidence="1">Multi-pass membrane protein</topology>
    </subcellularLocation>
</comment>
<proteinExistence type="inferred from homology"/>
<dbReference type="Pfam" id="PF04117">
    <property type="entry name" value="Mpv17_PMP22"/>
    <property type="match status" value="1"/>
</dbReference>
<evidence type="ECO:0000313" key="7">
    <source>
        <dbReference type="EMBL" id="KAF9696261.1"/>
    </source>
</evidence>
<protein>
    <submittedName>
        <fullName evidence="7">Uncharacterized protein</fullName>
    </submittedName>
</protein>
<keyword evidence="3" id="KW-0812">Transmembrane</keyword>
<comment type="caution">
    <text evidence="7">The sequence shown here is derived from an EMBL/GenBank/DDBJ whole genome shotgun (WGS) entry which is preliminary data.</text>
</comment>
<dbReference type="Proteomes" id="UP000651452">
    <property type="component" value="Unassembled WGS sequence"/>
</dbReference>